<dbReference type="InterPro" id="IPR050173">
    <property type="entry name" value="ABC_transporter_C-like"/>
</dbReference>
<evidence type="ECO:0000259" key="12">
    <source>
        <dbReference type="PROSITE" id="PS50929"/>
    </source>
</evidence>
<evidence type="ECO:0000256" key="5">
    <source>
        <dbReference type="ARBA" id="ARBA00022741"/>
    </source>
</evidence>
<name>A0ABR1QYX8_9PEZI</name>
<keyword evidence="14" id="KW-1185">Reference proteome</keyword>
<evidence type="ECO:0000313" key="13">
    <source>
        <dbReference type="EMBL" id="KAK7967839.1"/>
    </source>
</evidence>
<dbReference type="SMART" id="SM00382">
    <property type="entry name" value="AAA"/>
    <property type="match status" value="2"/>
</dbReference>
<feature type="transmembrane region" description="Helical" evidence="10">
    <location>
        <begin position="1194"/>
        <end position="1213"/>
    </location>
</feature>
<keyword evidence="8 10" id="KW-0472">Membrane</keyword>
<keyword evidence="7 10" id="KW-1133">Transmembrane helix</keyword>
<feature type="transmembrane region" description="Helical" evidence="10">
    <location>
        <begin position="29"/>
        <end position="46"/>
    </location>
</feature>
<organism evidence="13 14">
    <name type="scientific">Apiospora aurea</name>
    <dbReference type="NCBI Taxonomy" id="335848"/>
    <lineage>
        <taxon>Eukaryota</taxon>
        <taxon>Fungi</taxon>
        <taxon>Dikarya</taxon>
        <taxon>Ascomycota</taxon>
        <taxon>Pezizomycotina</taxon>
        <taxon>Sordariomycetes</taxon>
        <taxon>Xylariomycetidae</taxon>
        <taxon>Amphisphaeriales</taxon>
        <taxon>Apiosporaceae</taxon>
        <taxon>Apiospora</taxon>
    </lineage>
</organism>
<dbReference type="RefSeq" id="XP_066707231.1">
    <property type="nucleotide sequence ID" value="XM_066838338.1"/>
</dbReference>
<evidence type="ECO:0000256" key="6">
    <source>
        <dbReference type="ARBA" id="ARBA00022840"/>
    </source>
</evidence>
<feature type="region of interest" description="Disordered" evidence="9">
    <location>
        <begin position="879"/>
        <end position="930"/>
    </location>
</feature>
<dbReference type="InterPro" id="IPR036640">
    <property type="entry name" value="ABC1_TM_sf"/>
</dbReference>
<dbReference type="CDD" id="cd03244">
    <property type="entry name" value="ABCC_MRP_domain2"/>
    <property type="match status" value="1"/>
</dbReference>
<evidence type="ECO:0000256" key="3">
    <source>
        <dbReference type="ARBA" id="ARBA00022692"/>
    </source>
</evidence>
<dbReference type="Pfam" id="PF00005">
    <property type="entry name" value="ABC_tran"/>
    <property type="match status" value="2"/>
</dbReference>
<protein>
    <submittedName>
        <fullName evidence="13">ATP-dependent bile acid permease</fullName>
    </submittedName>
</protein>
<dbReference type="GeneID" id="92071400"/>
<dbReference type="Gene3D" id="1.20.1560.10">
    <property type="entry name" value="ABC transporter type 1, transmembrane domain"/>
    <property type="match status" value="2"/>
</dbReference>
<feature type="transmembrane region" description="Helical" evidence="10">
    <location>
        <begin position="293"/>
        <end position="317"/>
    </location>
</feature>
<dbReference type="PROSITE" id="PS50929">
    <property type="entry name" value="ABC_TM1F"/>
    <property type="match status" value="2"/>
</dbReference>
<feature type="transmembrane region" description="Helical" evidence="10">
    <location>
        <begin position="1074"/>
        <end position="1097"/>
    </location>
</feature>
<feature type="transmembrane region" description="Helical" evidence="10">
    <location>
        <begin position="151"/>
        <end position="170"/>
    </location>
</feature>
<dbReference type="CDD" id="cd18604">
    <property type="entry name" value="ABC_6TM_VMR1_D2_like"/>
    <property type="match status" value="1"/>
</dbReference>
<evidence type="ECO:0000256" key="2">
    <source>
        <dbReference type="ARBA" id="ARBA00022448"/>
    </source>
</evidence>
<feature type="transmembrane region" description="Helical" evidence="10">
    <location>
        <begin position="118"/>
        <end position="139"/>
    </location>
</feature>
<dbReference type="Proteomes" id="UP001391051">
    <property type="component" value="Unassembled WGS sequence"/>
</dbReference>
<feature type="transmembrane region" description="Helical" evidence="10">
    <location>
        <begin position="1225"/>
        <end position="1250"/>
    </location>
</feature>
<reference evidence="13 14" key="1">
    <citation type="submission" date="2023-01" db="EMBL/GenBank/DDBJ databases">
        <title>Analysis of 21 Apiospora genomes using comparative genomics revels a genus with tremendous synthesis potential of carbohydrate active enzymes and secondary metabolites.</title>
        <authorList>
            <person name="Sorensen T."/>
        </authorList>
    </citation>
    <scope>NUCLEOTIDE SEQUENCE [LARGE SCALE GENOMIC DNA]</scope>
    <source>
        <strain evidence="13 14">CBS 24483</strain>
    </source>
</reference>
<dbReference type="InterPro" id="IPR011527">
    <property type="entry name" value="ABC1_TM_dom"/>
</dbReference>
<accession>A0ABR1QYX8</accession>
<keyword evidence="2" id="KW-0813">Transport</keyword>
<keyword evidence="5" id="KW-0547">Nucleotide-binding</keyword>
<keyword evidence="6" id="KW-0067">ATP-binding</keyword>
<comment type="caution">
    <text evidence="13">The sequence shown here is derived from an EMBL/GenBank/DDBJ whole genome shotgun (WGS) entry which is preliminary data.</text>
</comment>
<feature type="transmembrane region" description="Helical" evidence="10">
    <location>
        <begin position="182"/>
        <end position="200"/>
    </location>
</feature>
<feature type="transmembrane region" description="Helical" evidence="10">
    <location>
        <begin position="329"/>
        <end position="347"/>
    </location>
</feature>
<evidence type="ECO:0000256" key="4">
    <source>
        <dbReference type="ARBA" id="ARBA00022737"/>
    </source>
</evidence>
<dbReference type="SUPFAM" id="SSF52540">
    <property type="entry name" value="P-loop containing nucleoside triphosphate hydrolases"/>
    <property type="match status" value="2"/>
</dbReference>
<dbReference type="InterPro" id="IPR003593">
    <property type="entry name" value="AAA+_ATPase"/>
</dbReference>
<keyword evidence="3 10" id="KW-0812">Transmembrane</keyword>
<proteinExistence type="predicted"/>
<dbReference type="InterPro" id="IPR027417">
    <property type="entry name" value="P-loop_NTPase"/>
</dbReference>
<evidence type="ECO:0000256" key="7">
    <source>
        <dbReference type="ARBA" id="ARBA00022989"/>
    </source>
</evidence>
<evidence type="ECO:0000256" key="8">
    <source>
        <dbReference type="ARBA" id="ARBA00023136"/>
    </source>
</evidence>
<evidence type="ECO:0000313" key="14">
    <source>
        <dbReference type="Proteomes" id="UP001391051"/>
    </source>
</evidence>
<dbReference type="EMBL" id="JAQQWE010000001">
    <property type="protein sequence ID" value="KAK7967839.1"/>
    <property type="molecule type" value="Genomic_DNA"/>
</dbReference>
<evidence type="ECO:0000256" key="1">
    <source>
        <dbReference type="ARBA" id="ARBA00004370"/>
    </source>
</evidence>
<feature type="transmembrane region" description="Helical" evidence="10">
    <location>
        <begin position="447"/>
        <end position="466"/>
    </location>
</feature>
<keyword evidence="4" id="KW-0677">Repeat</keyword>
<evidence type="ECO:0000259" key="11">
    <source>
        <dbReference type="PROSITE" id="PS50893"/>
    </source>
</evidence>
<evidence type="ECO:0000256" key="9">
    <source>
        <dbReference type="SAM" id="MobiDB-lite"/>
    </source>
</evidence>
<dbReference type="PANTHER" id="PTHR24223">
    <property type="entry name" value="ATP-BINDING CASSETTE SUB-FAMILY C"/>
    <property type="match status" value="1"/>
</dbReference>
<evidence type="ECO:0000256" key="10">
    <source>
        <dbReference type="SAM" id="Phobius"/>
    </source>
</evidence>
<dbReference type="InterPro" id="IPR017871">
    <property type="entry name" value="ABC_transporter-like_CS"/>
</dbReference>
<feature type="transmembrane region" description="Helical" evidence="10">
    <location>
        <begin position="526"/>
        <end position="551"/>
    </location>
</feature>
<dbReference type="Gene3D" id="3.40.50.300">
    <property type="entry name" value="P-loop containing nucleotide triphosphate hydrolases"/>
    <property type="match status" value="2"/>
</dbReference>
<dbReference type="SUPFAM" id="SSF90123">
    <property type="entry name" value="ABC transporter transmembrane region"/>
    <property type="match status" value="2"/>
</dbReference>
<feature type="transmembrane region" description="Helical" evidence="10">
    <location>
        <begin position="955"/>
        <end position="977"/>
    </location>
</feature>
<dbReference type="InterPro" id="IPR003439">
    <property type="entry name" value="ABC_transporter-like_ATP-bd"/>
</dbReference>
<dbReference type="PROSITE" id="PS00211">
    <property type="entry name" value="ABC_TRANSPORTER_1"/>
    <property type="match status" value="1"/>
</dbReference>
<sequence length="1563" mass="170508">MDAIICPGPGRQGDQQRTSACVVLRSLDMFVPAVACLISAIVHVLGRYHDKSHRPVSLDSEPASSNRLLPARPPYASNLRPFLSRVDISRPMKRLEILILITLVLTDVARLLDREQFGSAVTLSISACLFALALARCLGSVGLDACLQPHSMTLYAVQVPCTAVLLSLAFPDHPDRQNMYLYYFIRIWLFISLFVIHGFAPRVPQVDLINNNGFVSGSQDTASLFSLFSFSWTTGLLWEASRAGSLDAASLGPLRPEQTSAFIVSTYMSQKIRGARLAWQILRFLRCDILEQGLWATVTSVAVFVPPLLIKLILKYLEKEYSERIERSTAWFCVAGLFFSVFVAGLAESQCGWKGSRINAKLRAVLLSQTYEKICKRVVEGPPPSDHSAPGAEGQDTSHTTDGTILNMVSGDIDHISVMSGSLYLVWVTFPVQITIGTYLLYRILGWSGVLGVLLMVAQLPVNILISKRLAAVQGKLLSASDARIQASDGLIRTIKSIKYYAWEFPFREQVREKRGAELNKLRTRFIWWSTSLTVFSSLPFLSTLVTFFLYTVVWRNRLETSVAFPALATFAVLRIPLNRLADSITFLIQAHKSLIRVERFLQEPEANQCSQNPGSGSPIAVGFDKATLSWPCSKTSECGMTAFDTSPGSASSSYNNFALRCLTIEFRQGGLNVVYGPSGSGKSSLLLALLGEMHLEYGQVYVPSPGNANGWVDTERMGMLPSLIDTTAYCPHEAWMMNRSIRANILLGLPFNGPRYQKVLEAVTLGPDLAALAEGDQTLAGDNGSRLSGGQKQRVALARALYSPSRLVLLDDCLSAVDSRTANHIFFHAIKGPLMQGRTCILATHHIQLVLPHCDYAVELESGRAKAQGTADRILKTPFGDKPLSADAPPADMPDKGKATVSTEEVGESLDSDSAVQAPIGTAGDDGSQESKFEDAVSWSVMWYYLKSMGSSRFWLLVLCGFATQQLAALGTNLWIKEWAFQFNNNNTTTTAKTINPSPWYYLAGYAAICTAYAAITFMRDMITLWGSLRASSTIFEHLLGSVLFAKFVFFSRHPLGQITNRFSRDVGVVDQLLASFSVSALQIAASVAMAVGLILWALPSLYMKVTLAVVFLMYCAVVRMYIGGARDLKRIEAAARSPLYQLVSETMAGRASIRGYGLYESLLTREHAQAVDRLNGPFLLLSAAKQWLTLRINVLSSIILTATGAFVVYSGPPGHSGSVDSGAAGLVLMYATSFTENMLWFAQIYAIIQENLTSLERIVEYTETEQEPIEENQTLVDTTTTGRIGGNGLPEIPPSWPQRGDVSFKNLSARYEPHLAPSLKAVTFHIHPGSRTALVGRTGAGKSSLALALLRGLDLDPGSAIAIDGVDIANVPLSRLRGEAVTVVPQDDAQLCFGGGGTARRRLDPLSRYGDAEIEEVLGSMQYRLDLDAAASELSRGQRQVLCVARGLLRKSKVLVLDEATASVDHAADAAIQAGLRAYAAETGTTVITIAHRLLTIADYDRVVVLDGGRVVEEGGVRELLLKKEKKNSSEGGNENGQSTALFRRLCEESGDFEAVLDVAQ</sequence>
<feature type="domain" description="ABC transporter" evidence="11">
    <location>
        <begin position="641"/>
        <end position="888"/>
    </location>
</feature>
<dbReference type="PROSITE" id="PS50893">
    <property type="entry name" value="ABC_TRANSPORTER_2"/>
    <property type="match status" value="2"/>
</dbReference>
<feature type="transmembrane region" description="Helical" evidence="10">
    <location>
        <begin position="1001"/>
        <end position="1020"/>
    </location>
</feature>
<feature type="transmembrane region" description="Helical" evidence="10">
    <location>
        <begin position="95"/>
        <end position="112"/>
    </location>
</feature>
<gene>
    <name evidence="13" type="ORF">PG986_002116</name>
</gene>
<dbReference type="CDD" id="cd03250">
    <property type="entry name" value="ABCC_MRP_domain1"/>
    <property type="match status" value="1"/>
</dbReference>
<feature type="domain" description="ABC transmembrane type-1" evidence="12">
    <location>
        <begin position="957"/>
        <end position="1252"/>
    </location>
</feature>
<feature type="domain" description="ABC transporter" evidence="11">
    <location>
        <begin position="1304"/>
        <end position="1535"/>
    </location>
</feature>
<comment type="subcellular location">
    <subcellularLocation>
        <location evidence="1">Membrane</location>
    </subcellularLocation>
</comment>
<dbReference type="Pfam" id="PF00664">
    <property type="entry name" value="ABC_membrane"/>
    <property type="match status" value="2"/>
</dbReference>
<dbReference type="PANTHER" id="PTHR24223:SF353">
    <property type="entry name" value="ABC TRANSPORTER ATP-BINDING PROTEIN_PERMEASE VMR1-RELATED"/>
    <property type="match status" value="1"/>
</dbReference>
<dbReference type="CDD" id="cd18596">
    <property type="entry name" value="ABC_6TM_VMR1_D1_like"/>
    <property type="match status" value="1"/>
</dbReference>
<feature type="transmembrane region" description="Helical" evidence="10">
    <location>
        <begin position="1103"/>
        <end position="1124"/>
    </location>
</feature>
<feature type="domain" description="ABC transmembrane type-1" evidence="12">
    <location>
        <begin position="294"/>
        <end position="590"/>
    </location>
</feature>